<accession>A0ACC0WE00</accession>
<comment type="caution">
    <text evidence="1">The sequence shown here is derived from an EMBL/GenBank/DDBJ whole genome shotgun (WGS) entry which is preliminary data.</text>
</comment>
<name>A0ACC0WE00_9STRA</name>
<reference evidence="1 2" key="1">
    <citation type="journal article" date="2022" name="bioRxiv">
        <title>The genome of the oomycete Peronosclerospora sorghi, a cosmopolitan pathogen of maize and sorghum, is inflated with dispersed pseudogenes.</title>
        <authorList>
            <person name="Fletcher K."/>
            <person name="Martin F."/>
            <person name="Isakeit T."/>
            <person name="Cavanaugh K."/>
            <person name="Magill C."/>
            <person name="Michelmore R."/>
        </authorList>
    </citation>
    <scope>NUCLEOTIDE SEQUENCE [LARGE SCALE GENOMIC DNA]</scope>
    <source>
        <strain evidence="1">P6</strain>
    </source>
</reference>
<protein>
    <submittedName>
        <fullName evidence="1">Uncharacterized protein</fullName>
    </submittedName>
</protein>
<evidence type="ECO:0000313" key="2">
    <source>
        <dbReference type="Proteomes" id="UP001163321"/>
    </source>
</evidence>
<dbReference type="EMBL" id="CM047581">
    <property type="protein sequence ID" value="KAI9916979.1"/>
    <property type="molecule type" value="Genomic_DNA"/>
</dbReference>
<organism evidence="1 2">
    <name type="scientific">Peronosclerospora sorghi</name>
    <dbReference type="NCBI Taxonomy" id="230839"/>
    <lineage>
        <taxon>Eukaryota</taxon>
        <taxon>Sar</taxon>
        <taxon>Stramenopiles</taxon>
        <taxon>Oomycota</taxon>
        <taxon>Peronosporomycetes</taxon>
        <taxon>Peronosporales</taxon>
        <taxon>Peronosporaceae</taxon>
        <taxon>Peronosclerospora</taxon>
    </lineage>
</organism>
<dbReference type="Proteomes" id="UP001163321">
    <property type="component" value="Chromosome 2"/>
</dbReference>
<gene>
    <name evidence="1" type="ORF">PsorP6_016816</name>
</gene>
<evidence type="ECO:0000313" key="1">
    <source>
        <dbReference type="EMBL" id="KAI9916979.1"/>
    </source>
</evidence>
<proteinExistence type="predicted"/>
<keyword evidence="2" id="KW-1185">Reference proteome</keyword>
<sequence length="353" mass="40229">MELKRDDVKDALDEMVAEAVQFYTLYQSRIVQKPWSIQVKVKESVEVEHLTLVDWRHSTVARLTDYKHFQPALLPKLQLSRSNDGRVYESSSDYFATIVKLCIGMTFVEGNNALLPHFTVKVGDKMCDQPLWPFPGKHEYQRRLRGPPSKYASTHIYDGVISQVKYDRTISLEHVESRRASLASIHWRTTKRLSSPNLVEVVRLSNHEASLRSLDEIYWGEIVFQGKIMDEYKARKQGRLTLQLLQYLDEPGNAMLAHNPTARDAVTIIDCQTFVPEIIPVLKALEKKRQVPMPFHDGALLNLSEHASLCVDQDHVSVDAEEDNDEFESVGLMSISHNFFSTLDSKSGSIVGS</sequence>